<dbReference type="AlphaFoldDB" id="A0AA90PK75"/>
<dbReference type="InterPro" id="IPR011990">
    <property type="entry name" value="TPR-like_helical_dom_sf"/>
</dbReference>
<dbReference type="RefSeq" id="WP_305517632.1">
    <property type="nucleotide sequence ID" value="NZ_JAUPEV010000014.1"/>
</dbReference>
<proteinExistence type="predicted"/>
<evidence type="ECO:0000313" key="1">
    <source>
        <dbReference type="EMBL" id="MDO7253794.1"/>
    </source>
</evidence>
<protein>
    <recommendedName>
        <fullName evidence="5">Tetratricopeptide repeat protein</fullName>
    </recommendedName>
</protein>
<evidence type="ECO:0008006" key="5">
    <source>
        <dbReference type="Google" id="ProtNLM"/>
    </source>
</evidence>
<keyword evidence="4" id="KW-1185">Reference proteome</keyword>
<reference evidence="2 4" key="1">
    <citation type="submission" date="2023-07" db="EMBL/GenBank/DDBJ databases">
        <title>Unpublished Manusciprt.</title>
        <authorList>
            <person name="Aydin F."/>
            <person name="Tarhane S."/>
            <person name="Saticioglu I.B."/>
            <person name="Karakaya E."/>
            <person name="Abay S."/>
            <person name="Guran O."/>
            <person name="Bozkurt E."/>
            <person name="Uzum N."/>
            <person name="Olgun K."/>
            <person name="Jablonski D."/>
        </authorList>
    </citation>
    <scope>NUCLEOTIDE SEQUENCE</scope>
    <source>
        <strain evidence="4">faydin-H75</strain>
        <strain evidence="2">Faydin-H76</strain>
    </source>
</reference>
<evidence type="ECO:0000313" key="3">
    <source>
        <dbReference type="Proteomes" id="UP001177258"/>
    </source>
</evidence>
<evidence type="ECO:0000313" key="4">
    <source>
        <dbReference type="Proteomes" id="UP001240777"/>
    </source>
</evidence>
<reference evidence="1 3" key="3">
    <citation type="journal article" date="2024" name="Syst. Appl. Microbiol.">
        <title>Helicobacter cappadocius sp. nov., from lizards: The first psychrotrophic Helicobacter species.</title>
        <authorList>
            <person name="Aydin F."/>
            <person name="Tarhane S."/>
            <person name="Karakaya E."/>
            <person name="Abay S."/>
            <person name="Kayman T."/>
            <person name="Guran O."/>
            <person name="Bozkurt E."/>
            <person name="Uzum N."/>
            <person name="Avci A."/>
            <person name="Olgun K."/>
            <person name="Jablonski D."/>
            <person name="Guran C."/>
            <person name="Burcin Saticioglu I."/>
        </authorList>
    </citation>
    <scope>NUCLEOTIDE SEQUENCE [LARGE SCALE GENOMIC DNA]</scope>
    <source>
        <strain evidence="1">Faydin-H75</strain>
        <strain evidence="3">faydin-H76</strain>
    </source>
</reference>
<sequence>MSFRTITLASIYELQGFKNEALEIYKDILKKDPDNKEAQDAYKRLKNTSKTFEGVNIKAKDFFIKTSTHEELKTFERWLMQWN</sequence>
<dbReference type="Gene3D" id="1.25.40.10">
    <property type="entry name" value="Tetratricopeptide repeat domain"/>
    <property type="match status" value="1"/>
</dbReference>
<dbReference type="Proteomes" id="UP001177258">
    <property type="component" value="Unassembled WGS sequence"/>
</dbReference>
<dbReference type="Proteomes" id="UP001240777">
    <property type="component" value="Unassembled WGS sequence"/>
</dbReference>
<name>A0AA90PK75_9HELI</name>
<dbReference type="SUPFAM" id="SSF48452">
    <property type="entry name" value="TPR-like"/>
    <property type="match status" value="1"/>
</dbReference>
<dbReference type="EMBL" id="JAUPEV010000014">
    <property type="protein sequence ID" value="MDO7253794.1"/>
    <property type="molecule type" value="Genomic_DNA"/>
</dbReference>
<evidence type="ECO:0000313" key="2">
    <source>
        <dbReference type="EMBL" id="MDP2538674.1"/>
    </source>
</evidence>
<organism evidence="2 3">
    <name type="scientific">Helicobacter cappadocius</name>
    <dbReference type="NCBI Taxonomy" id="3063998"/>
    <lineage>
        <taxon>Bacteria</taxon>
        <taxon>Pseudomonadati</taxon>
        <taxon>Campylobacterota</taxon>
        <taxon>Epsilonproteobacteria</taxon>
        <taxon>Campylobacterales</taxon>
        <taxon>Helicobacteraceae</taxon>
        <taxon>Helicobacter</taxon>
    </lineage>
</organism>
<accession>A0AA90PK75</accession>
<reference evidence="1" key="2">
    <citation type="submission" date="2023-07" db="EMBL/GenBank/DDBJ databases">
        <authorList>
            <person name="Aydin F."/>
            <person name="Tarhane S."/>
            <person name="Saticioglu I.B."/>
            <person name="Karakaya E."/>
            <person name="Abay S."/>
            <person name="Guran O."/>
            <person name="Bozkurt E."/>
            <person name="Uzum N."/>
            <person name="Olgun K."/>
            <person name="Jablonski D."/>
        </authorList>
    </citation>
    <scope>NUCLEOTIDE SEQUENCE</scope>
    <source>
        <strain evidence="1">Faydin-H75</strain>
    </source>
</reference>
<dbReference type="EMBL" id="JAUYZK010000003">
    <property type="protein sequence ID" value="MDP2538674.1"/>
    <property type="molecule type" value="Genomic_DNA"/>
</dbReference>
<comment type="caution">
    <text evidence="2">The sequence shown here is derived from an EMBL/GenBank/DDBJ whole genome shotgun (WGS) entry which is preliminary data.</text>
</comment>
<gene>
    <name evidence="1" type="ORF">Q5I04_07740</name>
    <name evidence="2" type="ORF">Q5I06_02605</name>
</gene>